<keyword evidence="4" id="KW-1185">Reference proteome</keyword>
<evidence type="ECO:0000259" key="2">
    <source>
        <dbReference type="Pfam" id="PF04782"/>
    </source>
</evidence>
<feature type="compositionally biased region" description="Basic and acidic residues" evidence="1">
    <location>
        <begin position="41"/>
        <end position="52"/>
    </location>
</feature>
<evidence type="ECO:0000256" key="1">
    <source>
        <dbReference type="SAM" id="MobiDB-lite"/>
    </source>
</evidence>
<dbReference type="InterPro" id="IPR006867">
    <property type="entry name" value="DUF632"/>
</dbReference>
<dbReference type="OrthoDB" id="1925648at2759"/>
<dbReference type="Pfam" id="PF04782">
    <property type="entry name" value="DUF632"/>
    <property type="match status" value="1"/>
</dbReference>
<accession>A0A9N7NQL7</accession>
<organism evidence="3 4">
    <name type="scientific">Striga hermonthica</name>
    <name type="common">Purple witchweed</name>
    <name type="synonym">Buchnera hermonthica</name>
    <dbReference type="NCBI Taxonomy" id="68872"/>
    <lineage>
        <taxon>Eukaryota</taxon>
        <taxon>Viridiplantae</taxon>
        <taxon>Streptophyta</taxon>
        <taxon>Embryophyta</taxon>
        <taxon>Tracheophyta</taxon>
        <taxon>Spermatophyta</taxon>
        <taxon>Magnoliopsida</taxon>
        <taxon>eudicotyledons</taxon>
        <taxon>Gunneridae</taxon>
        <taxon>Pentapetalae</taxon>
        <taxon>asterids</taxon>
        <taxon>lamiids</taxon>
        <taxon>Lamiales</taxon>
        <taxon>Orobanchaceae</taxon>
        <taxon>Buchnereae</taxon>
        <taxon>Striga</taxon>
    </lineage>
</organism>
<proteinExistence type="predicted"/>
<evidence type="ECO:0000313" key="3">
    <source>
        <dbReference type="EMBL" id="CAA0840824.1"/>
    </source>
</evidence>
<reference evidence="3" key="1">
    <citation type="submission" date="2019-12" db="EMBL/GenBank/DDBJ databases">
        <authorList>
            <person name="Scholes J."/>
        </authorList>
    </citation>
    <scope>NUCLEOTIDE SEQUENCE</scope>
</reference>
<dbReference type="EMBL" id="CACSLK010034002">
    <property type="protein sequence ID" value="CAA0840824.1"/>
    <property type="molecule type" value="Genomic_DNA"/>
</dbReference>
<dbReference type="Proteomes" id="UP001153555">
    <property type="component" value="Unassembled WGS sequence"/>
</dbReference>
<feature type="compositionally biased region" description="Basic and acidic residues" evidence="1">
    <location>
        <begin position="65"/>
        <end position="89"/>
    </location>
</feature>
<gene>
    <name evidence="3" type="ORF">SHERM_06863</name>
</gene>
<protein>
    <recommendedName>
        <fullName evidence="2">DUF632 domain-containing protein</fullName>
    </recommendedName>
</protein>
<dbReference type="PANTHER" id="PTHR21450">
    <property type="entry name" value="PROTEIN ALTERED PHOSPHATE STARVATION RESPONSE 1"/>
    <property type="match status" value="1"/>
</dbReference>
<comment type="caution">
    <text evidence="3">The sequence shown here is derived from an EMBL/GenBank/DDBJ whole genome shotgun (WGS) entry which is preliminary data.</text>
</comment>
<dbReference type="AlphaFoldDB" id="A0A9N7NQL7"/>
<feature type="domain" description="DUF632" evidence="2">
    <location>
        <begin position="105"/>
        <end position="384"/>
    </location>
</feature>
<name>A0A9N7NQL7_STRHE</name>
<evidence type="ECO:0000313" key="4">
    <source>
        <dbReference type="Proteomes" id="UP001153555"/>
    </source>
</evidence>
<dbReference type="PANTHER" id="PTHR21450:SF2">
    <property type="entry name" value="FAMILY PROTEIN, PUTATIVE (DUF630 AND DUF632)-RELATED"/>
    <property type="match status" value="1"/>
</dbReference>
<feature type="region of interest" description="Disordered" evidence="1">
    <location>
        <begin position="23"/>
        <end position="95"/>
    </location>
</feature>
<sequence>MVVQDSGSYWNYSDDDGVYVTARMKNDEASEQGYGPNHASSDLREVREREGIPDLEEETETGSEGYREDLLRKKEKDKAKQSSREHLNEKLWSPNLNPSLKDPREVVAEIMKEFEMASGYGKDVELMLRVILSQMLHLMLPFSKFTGYLPRSCFEDVGEGVDATVYSLSSTMDKLYAWEKKLYEEGEERLRVKYEKKYKRLRILDEEGAEPCKIYAAQTSIRRLRTKLVIRMKAIDAISSTVNKLRDEELQPKVAELIHGLIKMWKAMLKCHQKQYQAIMELKMRKHKPKTGLQSDTGSTGLEKELLAWCRHFENWIGFQKLYAESLNGWLLNCLQHETRAIFYKPDDLYSPGQLGAPTIFIICNDWQKALGCISEGGLSKVIGMLIGRDDEEAHENV</sequence>